<dbReference type="Proteomes" id="UP000008221">
    <property type="component" value="Chromosome"/>
</dbReference>
<organism evidence="2 3">
    <name type="scientific">Acidothermus cellulolyticus (strain ATCC 43068 / DSM 8971 / 11B)</name>
    <dbReference type="NCBI Taxonomy" id="351607"/>
    <lineage>
        <taxon>Bacteria</taxon>
        <taxon>Bacillati</taxon>
        <taxon>Actinomycetota</taxon>
        <taxon>Actinomycetes</taxon>
        <taxon>Acidothermales</taxon>
        <taxon>Acidothermaceae</taxon>
        <taxon>Acidothermus</taxon>
    </lineage>
</organism>
<name>A0LTJ0_ACIC1</name>
<dbReference type="KEGG" id="ace:Acel_0977"/>
<sequence>MSIAGRIAAARQVATAPARARPAREHRVASAGRPGRGAQRYGVPGGFRPVKASAVGAEAVEHDDRGAVRPLWGSDASRRRLVHPLLHAGNWSAGRDGPPR</sequence>
<accession>A0LTJ0</accession>
<dbReference type="InParanoid" id="A0LTJ0"/>
<gene>
    <name evidence="2" type="ordered locus">Acel_0977</name>
</gene>
<dbReference type="AlphaFoldDB" id="A0LTJ0"/>
<feature type="region of interest" description="Disordered" evidence="1">
    <location>
        <begin position="1"/>
        <end position="45"/>
    </location>
</feature>
<evidence type="ECO:0000256" key="1">
    <source>
        <dbReference type="SAM" id="MobiDB-lite"/>
    </source>
</evidence>
<reference evidence="2 3" key="1">
    <citation type="journal article" date="2009" name="Genome Res.">
        <title>Complete genome of the cellulolytic thermophile Acidothermus cellulolyticus 11B provides insights into its ecophysiological and evolutionary adaptations.</title>
        <authorList>
            <person name="Barabote R.D."/>
            <person name="Xie G."/>
            <person name="Leu D.H."/>
            <person name="Normand P."/>
            <person name="Necsulea A."/>
            <person name="Daubin V."/>
            <person name="Medigue C."/>
            <person name="Adney W.S."/>
            <person name="Xu X.C."/>
            <person name="Lapidus A."/>
            <person name="Parales R.E."/>
            <person name="Detter C."/>
            <person name="Pujic P."/>
            <person name="Bruce D."/>
            <person name="Lavire C."/>
            <person name="Challacombe J.F."/>
            <person name="Brettin T.S."/>
            <person name="Berry A.M."/>
        </authorList>
    </citation>
    <scope>NUCLEOTIDE SEQUENCE [LARGE SCALE GENOMIC DNA]</scope>
    <source>
        <strain evidence="3">ATCC 43068 / DSM 8971 / 11B</strain>
    </source>
</reference>
<evidence type="ECO:0000313" key="2">
    <source>
        <dbReference type="EMBL" id="ABK52750.1"/>
    </source>
</evidence>
<protein>
    <submittedName>
        <fullName evidence="2">Uncharacterized protein</fullName>
    </submittedName>
</protein>
<dbReference type="HOGENOM" id="CLU_2299551_0_0_11"/>
<dbReference type="STRING" id="351607.Acel_0977"/>
<feature type="compositionally biased region" description="Low complexity" evidence="1">
    <location>
        <begin position="1"/>
        <end position="20"/>
    </location>
</feature>
<proteinExistence type="predicted"/>
<evidence type="ECO:0000313" key="3">
    <source>
        <dbReference type="Proteomes" id="UP000008221"/>
    </source>
</evidence>
<keyword evidence="3" id="KW-1185">Reference proteome</keyword>
<dbReference type="EMBL" id="CP000481">
    <property type="protein sequence ID" value="ABK52750.1"/>
    <property type="molecule type" value="Genomic_DNA"/>
</dbReference>